<dbReference type="AlphaFoldDB" id="A0A8H4U6M2"/>
<feature type="region of interest" description="Disordered" evidence="1">
    <location>
        <begin position="1"/>
        <end position="27"/>
    </location>
</feature>
<sequence>MPAFTPINPQGNQRASNTNDPQASEVEAVETIDEWEPCPSEYYKDIAKYNSFISYWDARARYLQDSRERSREKALWNHLATRFDKKKKAQYIYGAAITLSNESNSESAGTDAEIFKVVSDEETEAEEEAEDGQGGMA</sequence>
<keyword evidence="3" id="KW-1185">Reference proteome</keyword>
<name>A0A8H4U6M2_9HYPO</name>
<gene>
    <name evidence="2" type="ORF">FSARC_2352</name>
</gene>
<dbReference type="Proteomes" id="UP000622797">
    <property type="component" value="Unassembled WGS sequence"/>
</dbReference>
<evidence type="ECO:0000256" key="1">
    <source>
        <dbReference type="SAM" id="MobiDB-lite"/>
    </source>
</evidence>
<feature type="compositionally biased region" description="Polar residues" evidence="1">
    <location>
        <begin position="7"/>
        <end position="22"/>
    </location>
</feature>
<comment type="caution">
    <text evidence="2">The sequence shown here is derived from an EMBL/GenBank/DDBJ whole genome shotgun (WGS) entry which is preliminary data.</text>
</comment>
<evidence type="ECO:0000313" key="2">
    <source>
        <dbReference type="EMBL" id="KAF4970721.1"/>
    </source>
</evidence>
<organism evidence="2 3">
    <name type="scientific">Fusarium sarcochroum</name>
    <dbReference type="NCBI Taxonomy" id="1208366"/>
    <lineage>
        <taxon>Eukaryota</taxon>
        <taxon>Fungi</taxon>
        <taxon>Dikarya</taxon>
        <taxon>Ascomycota</taxon>
        <taxon>Pezizomycotina</taxon>
        <taxon>Sordariomycetes</taxon>
        <taxon>Hypocreomycetidae</taxon>
        <taxon>Hypocreales</taxon>
        <taxon>Nectriaceae</taxon>
        <taxon>Fusarium</taxon>
        <taxon>Fusarium lateritium species complex</taxon>
    </lineage>
</organism>
<protein>
    <submittedName>
        <fullName evidence="2">Uncharacterized protein</fullName>
    </submittedName>
</protein>
<reference evidence="2" key="2">
    <citation type="submission" date="2020-05" db="EMBL/GenBank/DDBJ databases">
        <authorList>
            <person name="Kim H.-S."/>
            <person name="Proctor R.H."/>
            <person name="Brown D.W."/>
        </authorList>
    </citation>
    <scope>NUCLEOTIDE SEQUENCE</scope>
    <source>
        <strain evidence="2">NRRL 20472</strain>
    </source>
</reference>
<evidence type="ECO:0000313" key="3">
    <source>
        <dbReference type="Proteomes" id="UP000622797"/>
    </source>
</evidence>
<dbReference type="EMBL" id="JABEXW010000113">
    <property type="protein sequence ID" value="KAF4970721.1"/>
    <property type="molecule type" value="Genomic_DNA"/>
</dbReference>
<accession>A0A8H4U6M2</accession>
<reference evidence="2" key="1">
    <citation type="journal article" date="2020" name="BMC Genomics">
        <title>Correction to: Identification and distribution of gene clusters required for synthesis of sphingolipid metabolism inhibitors in diverse species of the filamentous fungus Fusarium.</title>
        <authorList>
            <person name="Kim H.S."/>
            <person name="Lohmar J.M."/>
            <person name="Busman M."/>
            <person name="Brown D.W."/>
            <person name="Naumann T.A."/>
            <person name="Divon H.H."/>
            <person name="Lysoe E."/>
            <person name="Uhlig S."/>
            <person name="Proctor R.H."/>
        </authorList>
    </citation>
    <scope>NUCLEOTIDE SEQUENCE</scope>
    <source>
        <strain evidence="2">NRRL 20472</strain>
    </source>
</reference>
<proteinExistence type="predicted"/>